<dbReference type="PANTHER" id="PTHR43301:SF3">
    <property type="entry name" value="ARABINAN ENDO-1,5-ALPHA-L-ARABINOSIDASE A-RELATED"/>
    <property type="match status" value="1"/>
</dbReference>
<dbReference type="EMBL" id="PRDL01000001">
    <property type="protein sequence ID" value="MBE8717065.1"/>
    <property type="molecule type" value="Genomic_DNA"/>
</dbReference>
<dbReference type="RefSeq" id="WP_193908640.1">
    <property type="nucleotide sequence ID" value="NZ_PRDL01000001.1"/>
</dbReference>
<keyword evidence="1" id="KW-0732">Signal</keyword>
<evidence type="ECO:0000256" key="1">
    <source>
        <dbReference type="SAM" id="SignalP"/>
    </source>
</evidence>
<dbReference type="GO" id="GO:0016787">
    <property type="term" value="F:hydrolase activity"/>
    <property type="evidence" value="ECO:0007669"/>
    <property type="project" value="UniProtKB-KW"/>
</dbReference>
<dbReference type="PANTHER" id="PTHR43301">
    <property type="entry name" value="ARABINAN ENDO-1,5-ALPHA-L-ARABINOSIDASE"/>
    <property type="match status" value="1"/>
</dbReference>
<proteinExistence type="predicted"/>
<gene>
    <name evidence="3" type="ORF">C4F51_07645</name>
</gene>
<reference evidence="3" key="1">
    <citation type="submission" date="2018-07" db="EMBL/GenBank/DDBJ databases">
        <title>Genome assembly of strain Ka43.</title>
        <authorList>
            <person name="Kukolya J."/>
            <person name="Nagy I."/>
            <person name="Horvath B."/>
            <person name="Toth A."/>
        </authorList>
    </citation>
    <scope>NUCLEOTIDE SEQUENCE</scope>
    <source>
        <strain evidence="3">KB43</strain>
    </source>
</reference>
<dbReference type="CDD" id="cd08983">
    <property type="entry name" value="GH43_Bt3655-like"/>
    <property type="match status" value="1"/>
</dbReference>
<dbReference type="Pfam" id="PF22847">
    <property type="entry name" value="BT_3657-like_N"/>
    <property type="match status" value="1"/>
</dbReference>
<dbReference type="PROSITE" id="PS51257">
    <property type="entry name" value="PROKAR_LIPOPROTEIN"/>
    <property type="match status" value="1"/>
</dbReference>
<feature type="domain" description="Arabinosidase BT-3657-like N-terminal" evidence="2">
    <location>
        <begin position="28"/>
        <end position="123"/>
    </location>
</feature>
<dbReference type="InterPro" id="IPR050727">
    <property type="entry name" value="GH43_arabinanases"/>
</dbReference>
<dbReference type="AlphaFoldDB" id="A0A928V4I6"/>
<protein>
    <submittedName>
        <fullName evidence="3">Glycosyl hydrolase</fullName>
    </submittedName>
</protein>
<accession>A0A928V4I6</accession>
<name>A0A928V4I6_9GAMM</name>
<evidence type="ECO:0000313" key="4">
    <source>
        <dbReference type="Proteomes" id="UP000652567"/>
    </source>
</evidence>
<dbReference type="Gene3D" id="2.115.10.20">
    <property type="entry name" value="Glycosyl hydrolase domain, family 43"/>
    <property type="match status" value="2"/>
</dbReference>
<feature type="chain" id="PRO_5037693519" evidence="1">
    <location>
        <begin position="28"/>
        <end position="330"/>
    </location>
</feature>
<comment type="caution">
    <text evidence="3">The sequence shown here is derived from an EMBL/GenBank/DDBJ whole genome shotgun (WGS) entry which is preliminary data.</text>
</comment>
<keyword evidence="3" id="KW-0378">Hydrolase</keyword>
<evidence type="ECO:0000259" key="2">
    <source>
        <dbReference type="Pfam" id="PF22847"/>
    </source>
</evidence>
<keyword evidence="4" id="KW-1185">Reference proteome</keyword>
<evidence type="ECO:0000313" key="3">
    <source>
        <dbReference type="EMBL" id="MBE8717065.1"/>
    </source>
</evidence>
<dbReference type="InterPro" id="IPR023296">
    <property type="entry name" value="Glyco_hydro_beta-prop_sf"/>
</dbReference>
<feature type="signal peptide" evidence="1">
    <location>
        <begin position="1"/>
        <end position="27"/>
    </location>
</feature>
<dbReference type="SUPFAM" id="SSF75005">
    <property type="entry name" value="Arabinanase/levansucrase/invertase"/>
    <property type="match status" value="1"/>
</dbReference>
<organism evidence="3 4">
    <name type="scientific">Cellvibrio polysaccharolyticus</name>
    <dbReference type="NCBI Taxonomy" id="2082724"/>
    <lineage>
        <taxon>Bacteria</taxon>
        <taxon>Pseudomonadati</taxon>
        <taxon>Pseudomonadota</taxon>
        <taxon>Gammaproteobacteria</taxon>
        <taxon>Cellvibrionales</taxon>
        <taxon>Cellvibrionaceae</taxon>
        <taxon>Cellvibrio</taxon>
    </lineage>
</organism>
<sequence>MPFYSRIFRRILCVAMAAFLVASCVSNKSKTESKNGYIFTYFTKNGEDGLHLAASRDGYNWQKIERPKDFWLPKIGNSKLMRDPSVVKGPDGTYHMVWTSGWNENNIGYASTKDFISWSEQQEIPVMAHEPTVRNSWAPEVVYDEKIGNFVIFWSSTIPGRFPETDGASEEGYNHRLYYTTTKDFKTFTPTALFYNPGFSVIDATFLTFNDQLYLIVKDETRFPPKKYLQIAVAHSKTGPFEKLSDPITPEGFWVEGPTAVQIGDAAIIYYDAYMTRRYGALRSTDMKTWEDISEQMHFPDENTPIRMRHGTVIEASKSILEKLGLNGSR</sequence>
<dbReference type="InterPro" id="IPR055133">
    <property type="entry name" value="BT_3657-like_N"/>
</dbReference>
<dbReference type="Proteomes" id="UP000652567">
    <property type="component" value="Unassembled WGS sequence"/>
</dbReference>